<keyword evidence="2" id="KW-1185">Reference proteome</keyword>
<dbReference type="Proteomes" id="UP000238949">
    <property type="component" value="Unassembled WGS sequence"/>
</dbReference>
<protein>
    <recommendedName>
        <fullName evidence="3">Solute-binding protein family 3/N-terminal domain-containing protein</fullName>
    </recommendedName>
</protein>
<gene>
    <name evidence="1" type="ORF">C6Y40_21065</name>
</gene>
<reference evidence="2" key="1">
    <citation type="journal article" date="2020" name="Int. J. Syst. Evol. Microbiol.">
        <title>Alteromonas alba sp. nov., a marine bacterium isolated from the seawater of the West Pacific Ocean.</title>
        <authorList>
            <person name="Sun C."/>
            <person name="Wu Y.-H."/>
            <person name="Xamxidin M."/>
            <person name="Cheng H."/>
            <person name="Xu X.-W."/>
        </authorList>
    </citation>
    <scope>NUCLEOTIDE SEQUENCE [LARGE SCALE GENOMIC DNA]</scope>
    <source>
        <strain evidence="2">190</strain>
    </source>
</reference>
<evidence type="ECO:0000313" key="1">
    <source>
        <dbReference type="EMBL" id="PRO71623.1"/>
    </source>
</evidence>
<evidence type="ECO:0008006" key="3">
    <source>
        <dbReference type="Google" id="ProtNLM"/>
    </source>
</evidence>
<organism evidence="1 2">
    <name type="scientific">Alteromonas alba</name>
    <dbReference type="NCBI Taxonomy" id="2079529"/>
    <lineage>
        <taxon>Bacteria</taxon>
        <taxon>Pseudomonadati</taxon>
        <taxon>Pseudomonadota</taxon>
        <taxon>Gammaproteobacteria</taxon>
        <taxon>Alteromonadales</taxon>
        <taxon>Alteromonadaceae</taxon>
        <taxon>Alteromonas/Salinimonas group</taxon>
        <taxon>Alteromonas</taxon>
    </lineage>
</organism>
<dbReference type="Gene3D" id="3.40.190.10">
    <property type="entry name" value="Periplasmic binding protein-like II"/>
    <property type="match status" value="2"/>
</dbReference>
<dbReference type="SUPFAM" id="SSF53850">
    <property type="entry name" value="Periplasmic binding protein-like II"/>
    <property type="match status" value="1"/>
</dbReference>
<sequence>MSLSNISIIRLGLVKTVVAAVLTVVCNFVWATNEEGKVHNIRVPARVFDDNTIHSYFVDVLTLALNKTQRNGLPFRIVPDPFNANQDRLLRQVKEGSTDVTWAVTSIEREEANQAVFFPLARGLLGYRVFLIHHDNKNVYLKKPVSELKESLSVQGIGWPDTDIMRFNGYRVKEVPMSMMFKLIESKMADYFPRSVMEVEFELSSRQNAPLMIEPAKAFYYPSPMYFFVNKRNRMLAERLHEGLDLALKDGSLSALYNKQPFAQSAFKILKGRDIIKLQNPILSIQSQRALEKYKTFLIKE</sequence>
<proteinExistence type="predicted"/>
<dbReference type="RefSeq" id="WP_105936361.1">
    <property type="nucleotide sequence ID" value="NZ_PVNP01000203.1"/>
</dbReference>
<dbReference type="AlphaFoldDB" id="A0A2S9V5C2"/>
<accession>A0A2S9V5C2</accession>
<evidence type="ECO:0000313" key="2">
    <source>
        <dbReference type="Proteomes" id="UP000238949"/>
    </source>
</evidence>
<comment type="caution">
    <text evidence="1">The sequence shown here is derived from an EMBL/GenBank/DDBJ whole genome shotgun (WGS) entry which is preliminary data.</text>
</comment>
<name>A0A2S9V5C2_9ALTE</name>
<dbReference type="EMBL" id="PVNP01000203">
    <property type="protein sequence ID" value="PRO71623.1"/>
    <property type="molecule type" value="Genomic_DNA"/>
</dbReference>